<reference evidence="3" key="1">
    <citation type="journal article" date="2017" name="Plant J.">
        <title>The pomegranate (Punica granatum L.) genome and the genomics of punicalagin biosynthesis.</title>
        <authorList>
            <person name="Qin G."/>
            <person name="Xu C."/>
            <person name="Ming R."/>
            <person name="Tang H."/>
            <person name="Guyot R."/>
            <person name="Kramer E.M."/>
            <person name="Hu Y."/>
            <person name="Yi X."/>
            <person name="Qi Y."/>
            <person name="Xu X."/>
            <person name="Gao Z."/>
            <person name="Pan H."/>
            <person name="Jian J."/>
            <person name="Tian Y."/>
            <person name="Yue Z."/>
            <person name="Xu Y."/>
        </authorList>
    </citation>
    <scope>NUCLEOTIDE SEQUENCE [LARGE SCALE GENOMIC DNA]</scope>
    <source>
        <strain evidence="3">cv. Dabenzi</strain>
    </source>
</reference>
<evidence type="ECO:0008006" key="4">
    <source>
        <dbReference type="Google" id="ProtNLM"/>
    </source>
</evidence>
<feature type="compositionally biased region" description="Low complexity" evidence="1">
    <location>
        <begin position="10"/>
        <end position="21"/>
    </location>
</feature>
<dbReference type="GO" id="GO:0031490">
    <property type="term" value="F:chromatin DNA binding"/>
    <property type="evidence" value="ECO:0007669"/>
    <property type="project" value="InterPro"/>
</dbReference>
<organism evidence="2 3">
    <name type="scientific">Punica granatum</name>
    <name type="common">Pomegranate</name>
    <dbReference type="NCBI Taxonomy" id="22663"/>
    <lineage>
        <taxon>Eukaryota</taxon>
        <taxon>Viridiplantae</taxon>
        <taxon>Streptophyta</taxon>
        <taxon>Embryophyta</taxon>
        <taxon>Tracheophyta</taxon>
        <taxon>Spermatophyta</taxon>
        <taxon>Magnoliopsida</taxon>
        <taxon>eudicotyledons</taxon>
        <taxon>Gunneridae</taxon>
        <taxon>Pentapetalae</taxon>
        <taxon>rosids</taxon>
        <taxon>malvids</taxon>
        <taxon>Myrtales</taxon>
        <taxon>Lythraceae</taxon>
        <taxon>Punica</taxon>
    </lineage>
</organism>
<dbReference type="PANTHER" id="PTHR33137">
    <property type="entry name" value="MEDIATOR OF RNA POLYMERASE II TRANSCRIPTION SUBUNIT 15A-RELATED"/>
    <property type="match status" value="1"/>
</dbReference>
<feature type="region of interest" description="Disordered" evidence="1">
    <location>
        <begin position="1"/>
        <end position="21"/>
    </location>
</feature>
<evidence type="ECO:0000313" key="3">
    <source>
        <dbReference type="Proteomes" id="UP000197138"/>
    </source>
</evidence>
<protein>
    <recommendedName>
        <fullName evidence="4">Mediator of RNA polymerase II transcription subunit 15a-like</fullName>
    </recommendedName>
</protein>
<gene>
    <name evidence="2" type="ORF">CDL15_Pgr022392</name>
</gene>
<dbReference type="GO" id="GO:0003713">
    <property type="term" value="F:transcription coactivator activity"/>
    <property type="evidence" value="ECO:0007669"/>
    <property type="project" value="InterPro"/>
</dbReference>
<dbReference type="Proteomes" id="UP000197138">
    <property type="component" value="Unassembled WGS sequence"/>
</dbReference>
<proteinExistence type="predicted"/>
<evidence type="ECO:0000256" key="1">
    <source>
        <dbReference type="SAM" id="MobiDB-lite"/>
    </source>
</evidence>
<name>A0A218XPZ6_PUNGR</name>
<comment type="caution">
    <text evidence="2">The sequence shown here is derived from an EMBL/GenBank/DDBJ whole genome shotgun (WGS) entry which is preliminary data.</text>
</comment>
<dbReference type="AlphaFoldDB" id="A0A218XPZ6"/>
<accession>A0A218XPZ6</accession>
<evidence type="ECO:0000313" key="2">
    <source>
        <dbReference type="EMBL" id="OWM87285.1"/>
    </source>
</evidence>
<dbReference type="EMBL" id="MTKT01000813">
    <property type="protein sequence ID" value="OWM87285.1"/>
    <property type="molecule type" value="Genomic_DNA"/>
</dbReference>
<dbReference type="PANTHER" id="PTHR33137:SF4">
    <property type="entry name" value="MEDIATOR OF RNA POLYMERASE II TRANSCRIPTION SUBUNIT 15A-RELATED"/>
    <property type="match status" value="1"/>
</dbReference>
<sequence length="146" mass="16934">MEMQDMETESQNSVANSVSSSSTADSMLLDSTAQAGEINIGTDWQEEIYQKIISLKELYLQDLNEMYHKIARKLQQQQDDSLPQQLTPEVLEKMRTLQEILEYHINILQIPKSEIHPGLKDKLPSYERRILIFVNSNRSIRQRGLN</sequence>
<dbReference type="InterPro" id="IPR044661">
    <property type="entry name" value="MED15a/b/c-like"/>
</dbReference>